<dbReference type="EMBL" id="CAMAPF010000195">
    <property type="protein sequence ID" value="CAH9112252.1"/>
    <property type="molecule type" value="Genomic_DNA"/>
</dbReference>
<dbReference type="AlphaFoldDB" id="A0AAV0E1G6"/>
<evidence type="ECO:0000313" key="2">
    <source>
        <dbReference type="Proteomes" id="UP001152523"/>
    </source>
</evidence>
<gene>
    <name evidence="1" type="ORF">CEPIT_LOCUS19840</name>
</gene>
<evidence type="ECO:0000313" key="1">
    <source>
        <dbReference type="EMBL" id="CAH9112252.1"/>
    </source>
</evidence>
<proteinExistence type="predicted"/>
<comment type="caution">
    <text evidence="1">The sequence shown here is derived from an EMBL/GenBank/DDBJ whole genome shotgun (WGS) entry which is preliminary data.</text>
</comment>
<sequence length="140" mass="15385">MSISTAALANLPLATDIVVLSSFNGVPSFSSVALMMSSTKYSVGRPRRQAQTAIFSGSKGRLKIGYPSLYNNVMIENLPGVFHQNMKTVSLQIDFNGITSKSQVYELHSTMRVPQTTKTILEDGKRNLTQSFHDQSFPPL</sequence>
<reference evidence="1" key="1">
    <citation type="submission" date="2022-07" db="EMBL/GenBank/DDBJ databases">
        <authorList>
            <person name="Macas J."/>
            <person name="Novak P."/>
            <person name="Neumann P."/>
        </authorList>
    </citation>
    <scope>NUCLEOTIDE SEQUENCE</scope>
</reference>
<organism evidence="1 2">
    <name type="scientific">Cuscuta epithymum</name>
    <dbReference type="NCBI Taxonomy" id="186058"/>
    <lineage>
        <taxon>Eukaryota</taxon>
        <taxon>Viridiplantae</taxon>
        <taxon>Streptophyta</taxon>
        <taxon>Embryophyta</taxon>
        <taxon>Tracheophyta</taxon>
        <taxon>Spermatophyta</taxon>
        <taxon>Magnoliopsida</taxon>
        <taxon>eudicotyledons</taxon>
        <taxon>Gunneridae</taxon>
        <taxon>Pentapetalae</taxon>
        <taxon>asterids</taxon>
        <taxon>lamiids</taxon>
        <taxon>Solanales</taxon>
        <taxon>Convolvulaceae</taxon>
        <taxon>Cuscuteae</taxon>
        <taxon>Cuscuta</taxon>
        <taxon>Cuscuta subgen. Cuscuta</taxon>
    </lineage>
</organism>
<dbReference type="Proteomes" id="UP001152523">
    <property type="component" value="Unassembled WGS sequence"/>
</dbReference>
<keyword evidence="2" id="KW-1185">Reference proteome</keyword>
<name>A0AAV0E1G6_9ASTE</name>
<accession>A0AAV0E1G6</accession>
<protein>
    <submittedName>
        <fullName evidence="1">Uncharacterized protein</fullName>
    </submittedName>
</protein>